<dbReference type="NCBIfam" id="TIGR01493">
    <property type="entry name" value="HAD-SF-IA-v2"/>
    <property type="match status" value="1"/>
</dbReference>
<protein>
    <recommendedName>
        <fullName evidence="3">(S)-2-haloacid dehalogenase</fullName>
        <ecNumber evidence="3">3.8.1.2</ecNumber>
    </recommendedName>
    <alternativeName>
        <fullName evidence="3">2-haloalkanoic acid dehalogenase</fullName>
    </alternativeName>
    <alternativeName>
        <fullName evidence="3">Halocarboxylic acid halidohydrolase</fullName>
    </alternativeName>
    <alternativeName>
        <fullName evidence="3">L-2-haloacid dehalogenase</fullName>
    </alternativeName>
</protein>
<dbReference type="SUPFAM" id="SSF56784">
    <property type="entry name" value="HAD-like"/>
    <property type="match status" value="1"/>
</dbReference>
<dbReference type="PANTHER" id="PTHR43316:SF3">
    <property type="entry name" value="HALOACID DEHALOGENASE, TYPE II (AFU_ORTHOLOGUE AFUA_2G07750)-RELATED"/>
    <property type="match status" value="1"/>
</dbReference>
<dbReference type="InterPro" id="IPR006439">
    <property type="entry name" value="HAD-SF_hydro_IA"/>
</dbReference>
<dbReference type="GO" id="GO:0018784">
    <property type="term" value="F:(S)-2-haloacid dehalogenase activity"/>
    <property type="evidence" value="ECO:0007669"/>
    <property type="project" value="UniProtKB-UniRule"/>
</dbReference>
<dbReference type="InterPro" id="IPR036412">
    <property type="entry name" value="HAD-like_sf"/>
</dbReference>
<dbReference type="SFLD" id="SFLDG01129">
    <property type="entry name" value="C1.5:_HAD__Beta-PGM__Phosphata"/>
    <property type="match status" value="1"/>
</dbReference>
<comment type="function">
    <text evidence="3">Catalyzes the hydrolytic dehalogenation of small (S)-2-haloalkanoic acids to yield the corresponding (R)-2-hydroxyalkanoic acids.</text>
</comment>
<organism evidence="4 5">
    <name type="scientific">Halospina denitrificans</name>
    <dbReference type="NCBI Taxonomy" id="332522"/>
    <lineage>
        <taxon>Bacteria</taxon>
        <taxon>Pseudomonadati</taxon>
        <taxon>Pseudomonadota</taxon>
        <taxon>Gammaproteobacteria</taxon>
        <taxon>Halospina</taxon>
    </lineage>
</organism>
<keyword evidence="2 3" id="KW-0378">Hydrolase</keyword>
<dbReference type="SFLD" id="SFLDS00003">
    <property type="entry name" value="Haloacid_Dehalogenase"/>
    <property type="match status" value="1"/>
</dbReference>
<dbReference type="Pfam" id="PF00702">
    <property type="entry name" value="Hydrolase"/>
    <property type="match status" value="1"/>
</dbReference>
<dbReference type="CDD" id="cd02588">
    <property type="entry name" value="HAD_L2-DEX"/>
    <property type="match status" value="1"/>
</dbReference>
<dbReference type="InterPro" id="IPR006328">
    <property type="entry name" value="2-HAD"/>
</dbReference>
<dbReference type="EMBL" id="SOAX01000001">
    <property type="protein sequence ID" value="TDT44154.1"/>
    <property type="molecule type" value="Genomic_DNA"/>
</dbReference>
<dbReference type="InterPro" id="IPR023214">
    <property type="entry name" value="HAD_sf"/>
</dbReference>
<dbReference type="Gene3D" id="3.40.50.1000">
    <property type="entry name" value="HAD superfamily/HAD-like"/>
    <property type="match status" value="1"/>
</dbReference>
<dbReference type="InterPro" id="IPR051540">
    <property type="entry name" value="S-2-haloacid_dehalogenase"/>
</dbReference>
<keyword evidence="5" id="KW-1185">Reference proteome</keyword>
<dbReference type="PANTHER" id="PTHR43316">
    <property type="entry name" value="HYDROLASE, HALOACID DELAHOGENASE-RELATED"/>
    <property type="match status" value="1"/>
</dbReference>
<evidence type="ECO:0000313" key="4">
    <source>
        <dbReference type="EMBL" id="TDT44154.1"/>
    </source>
</evidence>
<evidence type="ECO:0000313" key="5">
    <source>
        <dbReference type="Proteomes" id="UP000295830"/>
    </source>
</evidence>
<comment type="catalytic activity">
    <reaction evidence="3">
        <text>an (S)-2-haloacid + H2O = a (2R)-2-hydroxycarboxylate + a halide anion + H(+)</text>
        <dbReference type="Rhea" id="RHEA:11192"/>
        <dbReference type="ChEBI" id="CHEBI:15377"/>
        <dbReference type="ChEBI" id="CHEBI:15378"/>
        <dbReference type="ChEBI" id="CHEBI:16042"/>
        <dbReference type="ChEBI" id="CHEBI:58314"/>
        <dbReference type="ChEBI" id="CHEBI:137405"/>
        <dbReference type="EC" id="3.8.1.2"/>
    </reaction>
</comment>
<dbReference type="Gene3D" id="1.10.150.240">
    <property type="entry name" value="Putative phosphatase, domain 2"/>
    <property type="match status" value="1"/>
</dbReference>
<dbReference type="PRINTS" id="PR00413">
    <property type="entry name" value="HADHALOGNASE"/>
</dbReference>
<dbReference type="RefSeq" id="WP_133734569.1">
    <property type="nucleotide sequence ID" value="NZ_SOAX01000001.1"/>
</dbReference>
<evidence type="ECO:0000256" key="3">
    <source>
        <dbReference type="RuleBase" id="RU368077"/>
    </source>
</evidence>
<dbReference type="NCBIfam" id="TIGR01428">
    <property type="entry name" value="HAD_type_II"/>
    <property type="match status" value="1"/>
</dbReference>
<gene>
    <name evidence="4" type="ORF">DES49_0254</name>
</gene>
<dbReference type="Proteomes" id="UP000295830">
    <property type="component" value="Unassembled WGS sequence"/>
</dbReference>
<reference evidence="4 5" key="1">
    <citation type="submission" date="2019-03" db="EMBL/GenBank/DDBJ databases">
        <title>Genomic Encyclopedia of Type Strains, Phase IV (KMG-IV): sequencing the most valuable type-strain genomes for metagenomic binning, comparative biology and taxonomic classification.</title>
        <authorList>
            <person name="Goeker M."/>
        </authorList>
    </citation>
    <scope>NUCLEOTIDE SEQUENCE [LARGE SCALE GENOMIC DNA]</scope>
    <source>
        <strain evidence="4 5">DSM 15505</strain>
    </source>
</reference>
<dbReference type="OrthoDB" id="5865007at2"/>
<dbReference type="AlphaFoldDB" id="A0A4R7K1D6"/>
<proteinExistence type="inferred from homology"/>
<name>A0A4R7K1D6_9GAMM</name>
<comment type="caution">
    <text evidence="4">The sequence shown here is derived from an EMBL/GenBank/DDBJ whole genome shotgun (WGS) entry which is preliminary data.</text>
</comment>
<evidence type="ECO:0000256" key="2">
    <source>
        <dbReference type="ARBA" id="ARBA00022801"/>
    </source>
</evidence>
<dbReference type="EC" id="3.8.1.2" evidence="3"/>
<sequence>MAPVLAFDVYGTLVDPSGMVAHLRTHTGDDAKTVSALWRQKQVEYAFRRGLMRQYADFGVCTRQALDFAFRSVGRTLDAGTADALLQAYQRLPAFDDAVRSLAALKPHYRLFAFSNGTPEAVERVLHNAGLRDYLEGIVSVHEMGTFKPDPAVYKHARQATGAGDEPLWLVSGNPWDVIGARSAGLEAAWVQRDSGTVFDPWGIEPSLVVQDLTELADKLPANASNT</sequence>
<evidence type="ECO:0000256" key="1">
    <source>
        <dbReference type="ARBA" id="ARBA00008106"/>
    </source>
</evidence>
<dbReference type="InterPro" id="IPR023198">
    <property type="entry name" value="PGP-like_dom2"/>
</dbReference>
<accession>A0A4R7K1D6</accession>
<comment type="similarity">
    <text evidence="1 3">Belongs to the HAD-like hydrolase superfamily. S-2-haloalkanoic acid dehalogenase family.</text>
</comment>